<comment type="caution">
    <text evidence="2">The sequence shown here is derived from an EMBL/GenBank/DDBJ whole genome shotgun (WGS) entry which is preliminary data.</text>
</comment>
<dbReference type="CDD" id="cd20301">
    <property type="entry name" value="cupin_ChrR"/>
    <property type="match status" value="1"/>
</dbReference>
<dbReference type="RefSeq" id="WP_133315598.1">
    <property type="nucleotide sequence ID" value="NZ_SMTL01000002.1"/>
</dbReference>
<dbReference type="OrthoDB" id="2988517at2"/>
<feature type="domain" description="ChrR-like cupin" evidence="1">
    <location>
        <begin position="102"/>
        <end position="191"/>
    </location>
</feature>
<sequence length="214" mass="23484">MLLNLERVDFLIGQYVSGVLPEPAQVLVGSHLEMQTSSGLLARTLQDLAGEALNRTEPVGLSHPNQRLQAILQSPSPNTDPAQPTLEESEFPAVLRAYTRKDLGAIPWKRKLPGIRQYIIESSADMEASLIWARPGRALPHHSHQGLELTLVLEGEFHDHRGRFKEGEISVADESFDHRPVAGRLGPCLCFSVLFAPIALSGSTLRLFGDLIGI</sequence>
<dbReference type="Gene3D" id="2.60.120.10">
    <property type="entry name" value="Jelly Rolls"/>
    <property type="match status" value="1"/>
</dbReference>
<evidence type="ECO:0000313" key="3">
    <source>
        <dbReference type="Proteomes" id="UP000295238"/>
    </source>
</evidence>
<dbReference type="InterPro" id="IPR011051">
    <property type="entry name" value="RmlC_Cupin_sf"/>
</dbReference>
<name>A0A4R5UJ15_9HYPH</name>
<keyword evidence="3" id="KW-1185">Reference proteome</keyword>
<evidence type="ECO:0000259" key="1">
    <source>
        <dbReference type="Pfam" id="PF12973"/>
    </source>
</evidence>
<organism evidence="2 3">
    <name type="scientific">Rhizobium deserti</name>
    <dbReference type="NCBI Taxonomy" id="2547961"/>
    <lineage>
        <taxon>Bacteria</taxon>
        <taxon>Pseudomonadati</taxon>
        <taxon>Pseudomonadota</taxon>
        <taxon>Alphaproteobacteria</taxon>
        <taxon>Hyphomicrobiales</taxon>
        <taxon>Rhizobiaceae</taxon>
        <taxon>Rhizobium/Agrobacterium group</taxon>
        <taxon>Rhizobium</taxon>
    </lineage>
</organism>
<dbReference type="EMBL" id="SMTL01000002">
    <property type="protein sequence ID" value="TDK36820.1"/>
    <property type="molecule type" value="Genomic_DNA"/>
</dbReference>
<dbReference type="AlphaFoldDB" id="A0A4R5UJ15"/>
<protein>
    <submittedName>
        <fullName evidence="2">Transcriptional regulator</fullName>
    </submittedName>
</protein>
<dbReference type="InterPro" id="IPR041916">
    <property type="entry name" value="Anti_sigma_zinc_sf"/>
</dbReference>
<dbReference type="InterPro" id="IPR025979">
    <property type="entry name" value="ChrR-like_cupin_dom"/>
</dbReference>
<dbReference type="InterPro" id="IPR014710">
    <property type="entry name" value="RmlC-like_jellyroll"/>
</dbReference>
<dbReference type="Pfam" id="PF12973">
    <property type="entry name" value="Cupin_7"/>
    <property type="match status" value="1"/>
</dbReference>
<dbReference type="Gene3D" id="1.10.10.1320">
    <property type="entry name" value="Anti-sigma factor, zinc-finger domain"/>
    <property type="match status" value="1"/>
</dbReference>
<accession>A0A4R5UJ15</accession>
<proteinExistence type="predicted"/>
<dbReference type="InterPro" id="IPR012807">
    <property type="entry name" value="Anti-sigma_ChrR"/>
</dbReference>
<gene>
    <name evidence="2" type="ORF">E2F50_07865</name>
</gene>
<evidence type="ECO:0000313" key="2">
    <source>
        <dbReference type="EMBL" id="TDK36820.1"/>
    </source>
</evidence>
<dbReference type="Proteomes" id="UP000295238">
    <property type="component" value="Unassembled WGS sequence"/>
</dbReference>
<dbReference type="SUPFAM" id="SSF51182">
    <property type="entry name" value="RmlC-like cupins"/>
    <property type="match status" value="1"/>
</dbReference>
<reference evidence="2 3" key="1">
    <citation type="submission" date="2019-03" db="EMBL/GenBank/DDBJ databases">
        <title>Rhizobium sp. nov., an bacterium isolated from biocrust in Mu Us Desert.</title>
        <authorList>
            <person name="Lixiong L."/>
        </authorList>
    </citation>
    <scope>NUCLEOTIDE SEQUENCE [LARGE SCALE GENOMIC DNA]</scope>
    <source>
        <strain evidence="2 3">SPY-1</strain>
    </source>
</reference>